<evidence type="ECO:0000256" key="4">
    <source>
        <dbReference type="SAM" id="Coils"/>
    </source>
</evidence>
<evidence type="ECO:0000256" key="1">
    <source>
        <dbReference type="ARBA" id="ARBA00004430"/>
    </source>
</evidence>
<feature type="coiled-coil region" evidence="4">
    <location>
        <begin position="1145"/>
        <end position="1179"/>
    </location>
</feature>
<feature type="compositionally biased region" description="Low complexity" evidence="5">
    <location>
        <begin position="1948"/>
        <end position="1959"/>
    </location>
</feature>
<comment type="subcellular location">
    <subcellularLocation>
        <location evidence="1">Cytoplasm</location>
        <location evidence="1">Cytoskeleton</location>
        <location evidence="1">Cilium axoneme</location>
    </subcellularLocation>
</comment>
<feature type="region of interest" description="Disordered" evidence="5">
    <location>
        <begin position="2032"/>
        <end position="2080"/>
    </location>
</feature>
<feature type="compositionally biased region" description="Basic and acidic residues" evidence="5">
    <location>
        <begin position="2654"/>
        <end position="2667"/>
    </location>
</feature>
<sequence length="3953" mass="435980">MAEDGENSDIEIGSFADDLSFLSASKCSGSDDEPEHTDDINSNPPLTVSESSKAFIGETLLARITGSQGKLCADICLRGGSAHLRGRKIHHIEGLSDFVHLKRLDLSCNAIRTIANLETLKSLRFLDLSRNILQRVDGLSTLPVLEELNLSDNSISSFPSALSKNSSLRVLRLARNKLSDLQAFQKLSLLSHLTILSVQGNPVASLEHASSFIMFQLRSIEVLDGEAVTNEGREKAIQRFDVQHNVDLRQDVARLEAKLAGTLEELATTKTALSDNEAREEAAQAKNKELTQKIETLEDELRLKTARTDQISSQLCSAIAEATRLKQELNDLQLDSAFRVPCVETSDVTNAQEKVAADFQSDGTTGESIPQFSPLPAKALEPGSAVDTAEFTFQAMDCDKYSDHKETTLRTREDIHADVQRMFEGLSNQIHRVQVSRSPRSRNPSEEICMWLGQYAVLLQQRMQLGIILQQLNQQHVSNTDKEAIVIRMQTCQQGVEKLETELEHLVEEDYDIRTELRTPLEVLYSEEIQLVMQHRAKLRSPQRDVRPRVAENTTRSIGVCTPERSATTLRSPTGSPRAPTSWVPPSTGVASHQLHGEEAGTGSSQDEETPTVDGSETVAESSWEVQCGSDCRTQLTWEDEVDSNRTELPRGDVDDVTPEAAQGMIQKCEELQWENEMLRDVMESQREELDGMREELQNQQNISEQASQEVVAAVGPHGETGESLHFQVDLLSKMLESQQREMDSLREELTVAQQHQPHQQQEIPAKVGEVEFLKMELQAERAQHIEVQHRAEAHRKSLSDDAAARETLQQANASQEQEIARLRDEIRNLKASPGLPEGHTQFGCLPSLCKPEGKPGGKGFMPGNPSFGVSESTVARHLRLASESVNNMVGANQAISCFRVQLQHDLQSFTQQANGMRLVHSQVLACLSGLKKSQQQSTAPPASPKAAPREGDWDAAVQVPVRHVAQHTLQGTASNWQCTNEHEQALLDTIIGAQAQRKKMEHTPVWEAGVGSAAHPWQRARSSPSPPQPDALDERALTKWGSDVGSTQCSPESSKGEDSGTDTVNAGQSATMELESVETVLAERMQALVDVQARWQSVSSELAVSILEQEGLKYEVEDLHEKIDLEGRKLTAQRAAEKKLSEAVQARRVELETVESDLAQLTEKKGALEEAVKGMRSAGQPREAHKATCTRGLEESAAVSAEQDGFRSNGLLKADIALLKTEKCDLERSLAEATRRSTDLLAEKQGLEGTLADVRESFKVAGEDRGRLEASLAEAEGQMADLQEAKRGLEERMAELSQRHEDTGKDRQGLEASLTEVQQQIPGLEREKQDLQEQLADSAERQVRDGEERAELKWALSEAESQIKGLVEEKEGLEEALNSITNSYTDAGRELHELEEALSSNTRGMAALAREKEEVEAALGELSRAREDEGQERRKLEDSLVDSRSKVTELKEGKEELSRSLSELKGEKDEMSRSLSELMGEKDELNRSLSELMGEKDELSRSLSEMMGEKEELSRSLSELMGEKDELNQSLSEAASSNSQSAQEKQDLEDALAQMTERLDQLRQEKQSLERALAEAESNTAELRQVKRELQREAAVNAAEIQQNRETIKRAIAQSQADAAELEAAHQMLQDVAKQAACVAVEELRRSKHAAARPAPRLMAEAGDAKTRDDMLANLARQAAWVAVDELRQQSIAGSPPRESCGVQTVRMGRELEEQMEQMATARGEESRARAALEVLNAELNGAQEKLLTARAKLEEGVPKVAGAKAGEVMSKDATVERLPQRLVIMLEQAEAVASSAQQQMQSVQQALDVAARPSSTGPGIAHTVSEDCDAADLRAMLTQMEGLWETAVGRWRHASKAVVAAHRGEAAAAFCAIMPSAGGAALASGTTVASVQTETEAEHEALGEVQRLRSLLVSLEQEKAEAFKRVHAMELLLPFRGGEEEDRPRQSSSEEQEALSQPATDSKLLPLRTQLQAVESERQEVGKMLEQSRLQLVEQTELLAGLQLELKERRCAVQGLQQQLRVPVEATTPEAWAYPPRGGGDTEHTPPLRRQGGGQQRMEAHTARDEEQLPEDNAMQGARADQERTHLQEELDRLKQAIENRKTELRKMQRLASVEEGAQSGMAAELEGAAGKEDLSITKPQCESLPIAAPLPFLHAARLRYLEGDDTSSGSCGLEGASPEESAEHTQQAQRVQAAVSRAEEQLAAVETLEAEVHAELIRRREELQRVQDDHATVEGVLRQAHATLQALQEEKTAVQSDLAEQQREVQAVREERAELARALEYDRAMQHTASQSEAHDVLLRNRESEQAAQAAQAEAEGALRRAQEARQEQEAQEAQIREALHAQQEALHALRSEHAVMEEGLERGKALVKKQERARKAMDVELEQQRVKAQEKIHAMREEEELALDAVQSLSEKLVELREQARKLPGTPGGPGEWGLPLHPRAKAVDRAAPGEAAGLMLGGVVSTPVAQLRHGMITAKAACDAAVERTQFAHTAATRVAQASTQEQQLREDRDQTLDLAMMVNNVADTATTPPAAISEVQEVQALRMASELQQIQASLVEGKQECGLLEERRKVAEEEVAVAEKEVRQLWEEERKMRSELASLSEALLSKRQAMCISVATSGLQSSGGGGSVEPGGGGGGSQEVQSGGAEVAAERSERSKLRAEVGRLKKQQQALGKRLQMLATEEAGLVRDVAQRREEYQKASREIATLEKDLSALQLKWTRTKEALEVDLAHLLHRKSRAKEQLQSMRSECHEWMDDWARDKEAHLQRARRIAEAGAHGSVAAEPQQARGEPGKAHQGLVAQQRAAATQERQSHALLEEEEGKLQSLQQRLQAAQSKLAQSVRAQAEQEAEKAALAREVEALDARRQELQREVTQCETECGARRADMARAGEREAEEMAGLEQTVELLRQRKRTLEEESDAAQHTVDQCEELVRTLRSEVRSLEQQVRELRVETRTLQQARGEAQQERDTVAHEMTQMQLRSGELRAEVERLGSDVQHSQSEAQRMRSEVQNAQMEASKAGAEAARAQGEAEKMEMQLLQLRGEVKATEEKMEELKREAGAAEEAQAELAHAQRAAKGAGAEVEWLQGEAREAEAEVERLRGEARDRRAEVDGLRGEARQAQDEVVRLRGLAKASEVEVERLRALQEELARRLRAEEAREIQKAEAMGDVVKLLEEKSQLQQETGVLLGCISDVRRELEECKQAAQGAQVELSTREAARGVLQGEVAQLETRRTELDAAVAGANARLENVQRACGEAQREETQGQVMLRAVREQCAAAEATLKVLKADAAQALQQEQQCREQARQLQAESAECGEQLVKEEVARDAAVEETQRVTQRRQAVQMDLHRMEERLAEAQQRLVAQEEHCTRLRQWSAAAVSSVGPGEAAGRHSTAAALDAREAEMEECQTRMDAFARELDLVEWAATSSGGDPAAATAPGSNIRWLRESLVTAREVLRAVRAHLEGVRQGGELAERRRQESQSQVEELQRALQQITRDVAQAEAQLKVYRSQEVAQQQQAAARGAEERGDASLQQVQREAPARVQLLLHGVQDCAGKPLSEEELRSLKGISQDMKEEMVQLARSNARLRSAAAESAERLDSTTARIQAELVRLRQAASEGPPNSSPIRSQVDSLEEVLLSLQRSAEVSSATVSNARTQELVQFAEAEAVTRQAPSSRGAAHVQFAEAEAVTRQAPSSREPRTLQFAEAEAVTRQATSSREAHVQFAEAEAIYEEGGEPPREAWTRTQRLGSRVAHLEAATRKIHTKAVRFGEAHEIIGEAAAPSSSLGGGYAAVEQSLRHTTEWCALQAGAVMHGHHVPSPPAQQRLYHHEPRRVHFGAVTDDHGHAEGGPHTGQGQARHFLHGASRSGEDECGTSHAEHIETNAQEASPKANRRVRIKLEDTFNEPSRIGRHGSRADDRSSSAELHRQKLLSDINQKLSELDRRHPDLEKK</sequence>
<feature type="compositionally biased region" description="Basic and acidic residues" evidence="5">
    <location>
        <begin position="2060"/>
        <end position="2069"/>
    </location>
</feature>
<protein>
    <submittedName>
        <fullName evidence="6">Uncharacterized protein</fullName>
    </submittedName>
</protein>
<feature type="compositionally biased region" description="Polar residues" evidence="5">
    <location>
        <begin position="1045"/>
        <end position="1054"/>
    </location>
</feature>
<feature type="coiled-coil region" evidence="4">
    <location>
        <begin position="2821"/>
        <end position="2971"/>
    </location>
</feature>
<feature type="region of interest" description="Disordered" evidence="5">
    <location>
        <begin position="3901"/>
        <end position="3953"/>
    </location>
</feature>
<proteinExistence type="predicted"/>
<feature type="region of interest" description="Disordered" evidence="5">
    <location>
        <begin position="2623"/>
        <end position="2667"/>
    </location>
</feature>
<keyword evidence="3" id="KW-0677">Repeat</keyword>
<feature type="compositionally biased region" description="Basic and acidic residues" evidence="5">
    <location>
        <begin position="1424"/>
        <end position="1473"/>
    </location>
</feature>
<evidence type="ECO:0000313" key="6">
    <source>
        <dbReference type="EMBL" id="KAK3233520.1"/>
    </source>
</evidence>
<accession>A0AAE0BCL4</accession>
<feature type="coiled-coil region" evidence="4">
    <location>
        <begin position="806"/>
        <end position="833"/>
    </location>
</feature>
<organism evidence="6 7">
    <name type="scientific">Cymbomonas tetramitiformis</name>
    <dbReference type="NCBI Taxonomy" id="36881"/>
    <lineage>
        <taxon>Eukaryota</taxon>
        <taxon>Viridiplantae</taxon>
        <taxon>Chlorophyta</taxon>
        <taxon>Pyramimonadophyceae</taxon>
        <taxon>Pyramimonadales</taxon>
        <taxon>Pyramimonadaceae</taxon>
        <taxon>Cymbomonas</taxon>
    </lineage>
</organism>
<feature type="coiled-coil region" evidence="4">
    <location>
        <begin position="3342"/>
        <end position="3369"/>
    </location>
</feature>
<feature type="compositionally biased region" description="Low complexity" evidence="5">
    <location>
        <begin position="1529"/>
        <end position="1544"/>
    </location>
</feature>
<keyword evidence="7" id="KW-1185">Reference proteome</keyword>
<feature type="region of interest" description="Disordered" evidence="5">
    <location>
        <begin position="1423"/>
        <end position="1552"/>
    </location>
</feature>
<feature type="region of interest" description="Disordered" evidence="5">
    <location>
        <begin position="2777"/>
        <end position="2805"/>
    </location>
</feature>
<feature type="region of interest" description="Disordered" evidence="5">
    <location>
        <begin position="1012"/>
        <end position="1066"/>
    </location>
</feature>
<feature type="region of interest" description="Disordered" evidence="5">
    <location>
        <begin position="25"/>
        <end position="46"/>
    </location>
</feature>
<dbReference type="InterPro" id="IPR032675">
    <property type="entry name" value="LRR_dom_sf"/>
</dbReference>
<name>A0AAE0BCL4_9CHLO</name>
<feature type="coiled-coil region" evidence="4">
    <location>
        <begin position="3472"/>
        <end position="3520"/>
    </location>
</feature>
<keyword evidence="4" id="KW-0175">Coiled coil</keyword>
<dbReference type="SMART" id="SM00365">
    <property type="entry name" value="LRR_SD22"/>
    <property type="match status" value="3"/>
</dbReference>
<feature type="region of interest" description="Disordered" evidence="5">
    <location>
        <begin position="932"/>
        <end position="952"/>
    </location>
</feature>
<dbReference type="Proteomes" id="UP001190700">
    <property type="component" value="Unassembled WGS sequence"/>
</dbReference>
<feature type="compositionally biased region" description="Gly residues" evidence="5">
    <location>
        <begin position="2627"/>
        <end position="2643"/>
    </location>
</feature>
<dbReference type="Gene3D" id="3.80.10.10">
    <property type="entry name" value="Ribonuclease Inhibitor"/>
    <property type="match status" value="1"/>
</dbReference>
<keyword evidence="2" id="KW-0433">Leucine-rich repeat</keyword>
<feature type="coiled-coil region" evidence="4">
    <location>
        <begin position="3000"/>
        <end position="3316"/>
    </location>
</feature>
<feature type="coiled-coil region" evidence="4">
    <location>
        <begin position="669"/>
        <end position="756"/>
    </location>
</feature>
<dbReference type="Gene3D" id="1.10.287.1490">
    <property type="match status" value="2"/>
</dbReference>
<evidence type="ECO:0000256" key="5">
    <source>
        <dbReference type="SAM" id="MobiDB-lite"/>
    </source>
</evidence>
<feature type="compositionally biased region" description="Polar residues" evidence="5">
    <location>
        <begin position="565"/>
        <end position="575"/>
    </location>
</feature>
<feature type="compositionally biased region" description="Basic and acidic residues" evidence="5">
    <location>
        <begin position="3941"/>
        <end position="3953"/>
    </location>
</feature>
<dbReference type="GO" id="GO:0005930">
    <property type="term" value="C:axoneme"/>
    <property type="evidence" value="ECO:0007669"/>
    <property type="project" value="UniProtKB-SubCell"/>
</dbReference>
<feature type="region of interest" description="Disordered" evidence="5">
    <location>
        <begin position="2306"/>
        <end position="2337"/>
    </location>
</feature>
<dbReference type="SMART" id="SM00369">
    <property type="entry name" value="LRR_TYP"/>
    <property type="match status" value="4"/>
</dbReference>
<dbReference type="PANTHER" id="PTHR45615">
    <property type="entry name" value="MYOSIN HEAVY CHAIN, NON-MUSCLE"/>
    <property type="match status" value="1"/>
</dbReference>
<dbReference type="SUPFAM" id="SSF52075">
    <property type="entry name" value="Outer arm dynein light chain 1"/>
    <property type="match status" value="1"/>
</dbReference>
<evidence type="ECO:0000256" key="3">
    <source>
        <dbReference type="ARBA" id="ARBA00022737"/>
    </source>
</evidence>
<reference evidence="6 7" key="1">
    <citation type="journal article" date="2015" name="Genome Biol. Evol.">
        <title>Comparative Genomics of a Bacterivorous Green Alga Reveals Evolutionary Causalities and Consequences of Phago-Mixotrophic Mode of Nutrition.</title>
        <authorList>
            <person name="Burns J.A."/>
            <person name="Paasch A."/>
            <person name="Narechania A."/>
            <person name="Kim E."/>
        </authorList>
    </citation>
    <scope>NUCLEOTIDE SEQUENCE [LARGE SCALE GENOMIC DNA]</scope>
    <source>
        <strain evidence="6 7">PLY_AMNH</strain>
    </source>
</reference>
<feature type="compositionally biased region" description="Polar residues" evidence="5">
    <location>
        <begin position="613"/>
        <end position="625"/>
    </location>
</feature>
<dbReference type="PROSITE" id="PS51450">
    <property type="entry name" value="LRR"/>
    <property type="match status" value="4"/>
</dbReference>
<feature type="compositionally biased region" description="Basic and acidic residues" evidence="5">
    <location>
        <begin position="2320"/>
        <end position="2337"/>
    </location>
</feature>
<dbReference type="PANTHER" id="PTHR45615:SF80">
    <property type="entry name" value="GRIP DOMAIN-CONTAINING PROTEIN"/>
    <property type="match status" value="1"/>
</dbReference>
<dbReference type="Gene3D" id="1.20.5.1000">
    <property type="entry name" value="arf6 gtpase in complex with a specific effector, jip4"/>
    <property type="match status" value="1"/>
</dbReference>
<gene>
    <name evidence="6" type="ORF">CYMTET_56183</name>
</gene>
<feature type="coiled-coil region" evidence="4">
    <location>
        <begin position="1727"/>
        <end position="1754"/>
    </location>
</feature>
<dbReference type="Pfam" id="PF14580">
    <property type="entry name" value="LRR_9"/>
    <property type="match status" value="1"/>
</dbReference>
<feature type="coiled-coil region" evidence="4">
    <location>
        <begin position="1900"/>
        <end position="1927"/>
    </location>
</feature>
<evidence type="ECO:0000256" key="2">
    <source>
        <dbReference type="ARBA" id="ARBA00022614"/>
    </source>
</evidence>
<feature type="compositionally biased region" description="Low complexity" evidence="5">
    <location>
        <begin position="2309"/>
        <end position="2319"/>
    </location>
</feature>
<feature type="coiled-coil region" evidence="4">
    <location>
        <begin position="2560"/>
        <end position="2594"/>
    </location>
</feature>
<dbReference type="SUPFAM" id="SSF90257">
    <property type="entry name" value="Myosin rod fragments"/>
    <property type="match status" value="1"/>
</dbReference>
<evidence type="ECO:0000313" key="7">
    <source>
        <dbReference type="Proteomes" id="UP001190700"/>
    </source>
</evidence>
<dbReference type="EMBL" id="LGRX02035688">
    <property type="protein sequence ID" value="KAK3233520.1"/>
    <property type="molecule type" value="Genomic_DNA"/>
</dbReference>
<feature type="coiled-coil region" evidence="4">
    <location>
        <begin position="1987"/>
        <end position="2021"/>
    </location>
</feature>
<feature type="region of interest" description="Disordered" evidence="5">
    <location>
        <begin position="2167"/>
        <end position="2190"/>
    </location>
</feature>
<feature type="region of interest" description="Disordered" evidence="5">
    <location>
        <begin position="1938"/>
        <end position="1968"/>
    </location>
</feature>
<feature type="coiled-coil region" evidence="4">
    <location>
        <begin position="245"/>
        <end position="307"/>
    </location>
</feature>
<comment type="caution">
    <text evidence="6">The sequence shown here is derived from an EMBL/GenBank/DDBJ whole genome shotgun (WGS) entry which is preliminary data.</text>
</comment>
<dbReference type="InterPro" id="IPR003591">
    <property type="entry name" value="Leu-rich_rpt_typical-subtyp"/>
</dbReference>
<feature type="region of interest" description="Disordered" evidence="5">
    <location>
        <begin position="540"/>
        <end position="626"/>
    </location>
</feature>
<feature type="compositionally biased region" description="Low complexity" evidence="5">
    <location>
        <begin position="933"/>
        <end position="947"/>
    </location>
</feature>
<dbReference type="InterPro" id="IPR001611">
    <property type="entry name" value="Leu-rich_rpt"/>
</dbReference>
<feature type="compositionally biased region" description="Basic and acidic residues" evidence="5">
    <location>
        <begin position="3916"/>
        <end position="3929"/>
    </location>
</feature>